<keyword evidence="4" id="KW-1185">Reference proteome</keyword>
<organism evidence="3 4">
    <name type="scientific">Meganyctiphanes norvegica</name>
    <name type="common">Northern krill</name>
    <name type="synonym">Thysanopoda norvegica</name>
    <dbReference type="NCBI Taxonomy" id="48144"/>
    <lineage>
        <taxon>Eukaryota</taxon>
        <taxon>Metazoa</taxon>
        <taxon>Ecdysozoa</taxon>
        <taxon>Arthropoda</taxon>
        <taxon>Crustacea</taxon>
        <taxon>Multicrustacea</taxon>
        <taxon>Malacostraca</taxon>
        <taxon>Eumalacostraca</taxon>
        <taxon>Eucarida</taxon>
        <taxon>Euphausiacea</taxon>
        <taxon>Euphausiidae</taxon>
        <taxon>Meganyctiphanes</taxon>
    </lineage>
</organism>
<dbReference type="InterPro" id="IPR008936">
    <property type="entry name" value="Rho_GTPase_activation_prot"/>
</dbReference>
<dbReference type="GO" id="GO:0005096">
    <property type="term" value="F:GTPase activator activity"/>
    <property type="evidence" value="ECO:0007669"/>
    <property type="project" value="UniProtKB-KW"/>
</dbReference>
<evidence type="ECO:0000259" key="2">
    <source>
        <dbReference type="PROSITE" id="PS50238"/>
    </source>
</evidence>
<dbReference type="SUPFAM" id="SSF48350">
    <property type="entry name" value="GTPase activation domain, GAP"/>
    <property type="match status" value="1"/>
</dbReference>
<keyword evidence="1" id="KW-0343">GTPase activation</keyword>
<evidence type="ECO:0000256" key="1">
    <source>
        <dbReference type="ARBA" id="ARBA00022468"/>
    </source>
</evidence>
<dbReference type="GO" id="GO:0007165">
    <property type="term" value="P:signal transduction"/>
    <property type="evidence" value="ECO:0007669"/>
    <property type="project" value="InterPro"/>
</dbReference>
<protein>
    <recommendedName>
        <fullName evidence="2">Rho-GAP domain-containing protein</fullName>
    </recommendedName>
</protein>
<dbReference type="AlphaFoldDB" id="A0AAV2RUP3"/>
<dbReference type="Pfam" id="PF00620">
    <property type="entry name" value="RhoGAP"/>
    <property type="match status" value="1"/>
</dbReference>
<dbReference type="GO" id="GO:0005737">
    <property type="term" value="C:cytoplasm"/>
    <property type="evidence" value="ECO:0007669"/>
    <property type="project" value="TreeGrafter"/>
</dbReference>
<evidence type="ECO:0000313" key="3">
    <source>
        <dbReference type="EMBL" id="CAL4140048.1"/>
    </source>
</evidence>
<dbReference type="PANTHER" id="PTHR14963:SF7">
    <property type="entry name" value="RHO GTPASE-ACTIVATING PROTEIN 19"/>
    <property type="match status" value="1"/>
</dbReference>
<dbReference type="SMART" id="SM00324">
    <property type="entry name" value="RhoGAP"/>
    <property type="match status" value="1"/>
</dbReference>
<dbReference type="Proteomes" id="UP001497623">
    <property type="component" value="Unassembled WGS sequence"/>
</dbReference>
<dbReference type="PANTHER" id="PTHR14963">
    <property type="entry name" value="RHO GTPASE ACTIVATING PROTEIN 18,19-RELATED"/>
    <property type="match status" value="1"/>
</dbReference>
<proteinExistence type="predicted"/>
<feature type="domain" description="Rho-GAP" evidence="2">
    <location>
        <begin position="98"/>
        <end position="292"/>
    </location>
</feature>
<name>A0AAV2RUP3_MEGNR</name>
<comment type="caution">
    <text evidence="3">The sequence shown here is derived from an EMBL/GenBank/DDBJ whole genome shotgun (WGS) entry which is preliminary data.</text>
</comment>
<dbReference type="PROSITE" id="PS50238">
    <property type="entry name" value="RHOGAP"/>
    <property type="match status" value="1"/>
</dbReference>
<dbReference type="EMBL" id="CAXKWB010031700">
    <property type="protein sequence ID" value="CAL4140048.1"/>
    <property type="molecule type" value="Genomic_DNA"/>
</dbReference>
<dbReference type="Gene3D" id="1.10.555.10">
    <property type="entry name" value="Rho GTPase activation protein"/>
    <property type="match status" value="1"/>
</dbReference>
<sequence>MSTVAPSVPQVTPDRSDGIISHQNIQTLLWQLRHEDPTQYNTLIKMHLSFATDLPTDQCDSKSNDHDVSTRSSKWQFSSLIGRLGRTNSHGKGVMEGAPLTQEGVCQAFQLIHYLRKEPNITQEGLFRKTGSLTRQQELRHLLNSGGDLDLDSGTYSAHDCASVLKGFLGDLPQPLLTEGHYHIHCKIAEMVIPQMSNDQKELAYSRQIKALRLLFLLLPPENFQLLQDLLFLLNSVNRHQKQNKMSSINLGTMFAPVILCPRKISSLKLHYLPMRFLTSLRLTVQNDHKYRRNHLRFEFVLNKESHDVDVMRHKPRDSSTLYPPNLMLGLTSRETAA</sequence>
<feature type="non-terminal residue" evidence="3">
    <location>
        <position position="338"/>
    </location>
</feature>
<reference evidence="3 4" key="1">
    <citation type="submission" date="2024-05" db="EMBL/GenBank/DDBJ databases">
        <authorList>
            <person name="Wallberg A."/>
        </authorList>
    </citation>
    <scope>NUCLEOTIDE SEQUENCE [LARGE SCALE GENOMIC DNA]</scope>
</reference>
<accession>A0AAV2RUP3</accession>
<evidence type="ECO:0000313" key="4">
    <source>
        <dbReference type="Proteomes" id="UP001497623"/>
    </source>
</evidence>
<dbReference type="InterPro" id="IPR000198">
    <property type="entry name" value="RhoGAP_dom"/>
</dbReference>
<gene>
    <name evidence="3" type="ORF">MNOR_LOCUS28560</name>
</gene>
<dbReference type="GO" id="GO:0051056">
    <property type="term" value="P:regulation of small GTPase mediated signal transduction"/>
    <property type="evidence" value="ECO:0007669"/>
    <property type="project" value="TreeGrafter"/>
</dbReference>